<dbReference type="EMBL" id="CM045760">
    <property type="protein sequence ID" value="KAI8025775.1"/>
    <property type="molecule type" value="Genomic_DNA"/>
</dbReference>
<dbReference type="Proteomes" id="UP001060215">
    <property type="component" value="Chromosome 3"/>
</dbReference>
<reference evidence="1 2" key="1">
    <citation type="journal article" date="2022" name="Plant J.">
        <title>Chromosome-level genome of Camellia lanceoleosa provides a valuable resource for understanding genome evolution and self-incompatibility.</title>
        <authorList>
            <person name="Gong W."/>
            <person name="Xiao S."/>
            <person name="Wang L."/>
            <person name="Liao Z."/>
            <person name="Chang Y."/>
            <person name="Mo W."/>
            <person name="Hu G."/>
            <person name="Li W."/>
            <person name="Zhao G."/>
            <person name="Zhu H."/>
            <person name="Hu X."/>
            <person name="Ji K."/>
            <person name="Xiang X."/>
            <person name="Song Q."/>
            <person name="Yuan D."/>
            <person name="Jin S."/>
            <person name="Zhang L."/>
        </authorList>
    </citation>
    <scope>NUCLEOTIDE SEQUENCE [LARGE SCALE GENOMIC DNA]</scope>
    <source>
        <strain evidence="1">SQ_2022a</strain>
    </source>
</reference>
<accession>A0ACC0IJZ2</accession>
<gene>
    <name evidence="1" type="ORF">LOK49_LG02G03337</name>
</gene>
<proteinExistence type="predicted"/>
<organism evidence="1 2">
    <name type="scientific">Camellia lanceoleosa</name>
    <dbReference type="NCBI Taxonomy" id="1840588"/>
    <lineage>
        <taxon>Eukaryota</taxon>
        <taxon>Viridiplantae</taxon>
        <taxon>Streptophyta</taxon>
        <taxon>Embryophyta</taxon>
        <taxon>Tracheophyta</taxon>
        <taxon>Spermatophyta</taxon>
        <taxon>Magnoliopsida</taxon>
        <taxon>eudicotyledons</taxon>
        <taxon>Gunneridae</taxon>
        <taxon>Pentapetalae</taxon>
        <taxon>asterids</taxon>
        <taxon>Ericales</taxon>
        <taxon>Theaceae</taxon>
        <taxon>Camellia</taxon>
    </lineage>
</organism>
<keyword evidence="2" id="KW-1185">Reference proteome</keyword>
<evidence type="ECO:0000313" key="1">
    <source>
        <dbReference type="EMBL" id="KAI8025775.1"/>
    </source>
</evidence>
<comment type="caution">
    <text evidence="1">The sequence shown here is derived from an EMBL/GenBank/DDBJ whole genome shotgun (WGS) entry which is preliminary data.</text>
</comment>
<protein>
    <submittedName>
        <fullName evidence="1">Cyclin-D4-1</fullName>
    </submittedName>
</protein>
<sequence>MSHSPDHSASNFYAGGDVSDADIGISDLQPSDHFPPLDESLIKRLIDSEHDHMPQHDYLRRCRDRSIDLTTRQDSIHWILRVHAHYHFRPVTAFLSVNYLDRFLSSRSLPKAKGWPFQLLAVACLSLAAKIQEPCVPLILDLQVLEPKFIFDPKTVQRMELYVMSNLHWRLLSVTPFDFLDYFISKLPSSPSNSNFLRPILSSSSDLILNTIRVIDFLGFPPSAIAAAAVLTAVGESVDLPEDAFYERANKEMVRSCHQLMEGYLVDTCPSARLKRQTAEPPSPSSPVGVLDAAACASCDTHSDNRVSLSGSGSSQAEPPNKRLRSSASDVQ</sequence>
<evidence type="ECO:0000313" key="2">
    <source>
        <dbReference type="Proteomes" id="UP001060215"/>
    </source>
</evidence>
<name>A0ACC0IJZ2_9ERIC</name>